<keyword evidence="3" id="KW-1133">Transmembrane helix</keyword>
<evidence type="ECO:0000256" key="1">
    <source>
        <dbReference type="ARBA" id="ARBA00010884"/>
    </source>
</evidence>
<dbReference type="InterPro" id="IPR050960">
    <property type="entry name" value="AB_hydrolase_4_sf"/>
</dbReference>
<dbReference type="Proteomes" id="UP000626092">
    <property type="component" value="Unassembled WGS sequence"/>
</dbReference>
<dbReference type="PANTHER" id="PTHR10794">
    <property type="entry name" value="ABHYDROLASE DOMAIN-CONTAINING PROTEIN"/>
    <property type="match status" value="1"/>
</dbReference>
<dbReference type="InterPro" id="IPR029058">
    <property type="entry name" value="AB_hydrolase_fold"/>
</dbReference>
<evidence type="ECO:0000313" key="4">
    <source>
        <dbReference type="EMBL" id="KAF7140189.1"/>
    </source>
</evidence>
<dbReference type="PANTHER" id="PTHR10794:SF63">
    <property type="entry name" value="ALPHA_BETA HYDROLASE 1, ISOFORM A"/>
    <property type="match status" value="1"/>
</dbReference>
<dbReference type="OrthoDB" id="247542at2759"/>
<feature type="transmembrane region" description="Helical" evidence="3">
    <location>
        <begin position="304"/>
        <end position="326"/>
    </location>
</feature>
<feature type="transmembrane region" description="Helical" evidence="3">
    <location>
        <begin position="20"/>
        <end position="39"/>
    </location>
</feature>
<dbReference type="GO" id="GO:0034338">
    <property type="term" value="F:short-chain carboxylesterase activity"/>
    <property type="evidence" value="ECO:0007669"/>
    <property type="project" value="TreeGrafter"/>
</dbReference>
<reference evidence="4" key="1">
    <citation type="submission" date="2019-11" db="EMBL/GenBank/DDBJ databases">
        <authorList>
            <person name="Liu Y."/>
            <person name="Hou J."/>
            <person name="Li T.-Q."/>
            <person name="Guan C.-H."/>
            <person name="Wu X."/>
            <person name="Wu H.-Z."/>
            <person name="Ling F."/>
            <person name="Zhang R."/>
            <person name="Shi X.-G."/>
            <person name="Ren J.-P."/>
            <person name="Chen E.-F."/>
            <person name="Sun J.-M."/>
        </authorList>
    </citation>
    <scope>NUCLEOTIDE SEQUENCE</scope>
    <source>
        <strain evidence="4">Adult_tree_wgs_1</strain>
        <tissue evidence="4">Leaves</tissue>
    </source>
</reference>
<gene>
    <name evidence="4" type="ORF">RHSIM_Rhsim06G0097900</name>
</gene>
<evidence type="ECO:0000256" key="3">
    <source>
        <dbReference type="SAM" id="Phobius"/>
    </source>
</evidence>
<organism evidence="4 5">
    <name type="scientific">Rhododendron simsii</name>
    <name type="common">Sims's rhododendron</name>
    <dbReference type="NCBI Taxonomy" id="118357"/>
    <lineage>
        <taxon>Eukaryota</taxon>
        <taxon>Viridiplantae</taxon>
        <taxon>Streptophyta</taxon>
        <taxon>Embryophyta</taxon>
        <taxon>Tracheophyta</taxon>
        <taxon>Spermatophyta</taxon>
        <taxon>Magnoliopsida</taxon>
        <taxon>eudicotyledons</taxon>
        <taxon>Gunneridae</taxon>
        <taxon>Pentapetalae</taxon>
        <taxon>asterids</taxon>
        <taxon>Ericales</taxon>
        <taxon>Ericaceae</taxon>
        <taxon>Ericoideae</taxon>
        <taxon>Rhodoreae</taxon>
        <taxon>Rhododendron</taxon>
    </lineage>
</organism>
<comment type="similarity">
    <text evidence="1">Belongs to the AB hydrolase superfamily. AB hydrolase 4 family.</text>
</comment>
<proteinExistence type="inferred from homology"/>
<feature type="compositionally biased region" description="Polar residues" evidence="2">
    <location>
        <begin position="634"/>
        <end position="645"/>
    </location>
</feature>
<evidence type="ECO:0008006" key="6">
    <source>
        <dbReference type="Google" id="ProtNLM"/>
    </source>
</evidence>
<keyword evidence="5" id="KW-1185">Reference proteome</keyword>
<dbReference type="SUPFAM" id="SSF53474">
    <property type="entry name" value="alpha/beta-Hydrolases"/>
    <property type="match status" value="1"/>
</dbReference>
<feature type="transmembrane region" description="Helical" evidence="3">
    <location>
        <begin position="674"/>
        <end position="699"/>
    </location>
</feature>
<name>A0A834LK09_RHOSS</name>
<protein>
    <recommendedName>
        <fullName evidence="6">Embryogenesis-associated protein EMB8</fullName>
    </recommendedName>
</protein>
<dbReference type="GO" id="GO:0047372">
    <property type="term" value="F:monoacylglycerol lipase activity"/>
    <property type="evidence" value="ECO:0007669"/>
    <property type="project" value="TreeGrafter"/>
</dbReference>
<feature type="region of interest" description="Disordered" evidence="2">
    <location>
        <begin position="632"/>
        <end position="656"/>
    </location>
</feature>
<evidence type="ECO:0000256" key="2">
    <source>
        <dbReference type="SAM" id="MobiDB-lite"/>
    </source>
</evidence>
<accession>A0A834LK09</accession>
<dbReference type="Gene3D" id="3.40.50.1820">
    <property type="entry name" value="alpha/beta hydrolase"/>
    <property type="match status" value="1"/>
</dbReference>
<keyword evidence="3" id="KW-0472">Membrane</keyword>
<comment type="caution">
    <text evidence="4">The sequence shown here is derived from an EMBL/GenBank/DDBJ whole genome shotgun (WGS) entry which is preliminary data.</text>
</comment>
<keyword evidence="3" id="KW-0812">Transmembrane</keyword>
<evidence type="ECO:0000313" key="5">
    <source>
        <dbReference type="Proteomes" id="UP000626092"/>
    </source>
</evidence>
<dbReference type="AlphaFoldDB" id="A0A834LK09"/>
<dbReference type="EMBL" id="WJXA01000006">
    <property type="protein sequence ID" value="KAF7140189.1"/>
    <property type="molecule type" value="Genomic_DNA"/>
</dbReference>
<sequence length="712" mass="78598">MDCSDNPYGLLFEAISMIPISHYALGLLCILIVVLYNFLEFHLLEDLLTGFRGSPVSLTYNSCSEIYEGVASKCKILHERYMAIVLLHGDQGKQVGSEVKVVNSGCEVGRGGVSNLKISHNTREFVTVKSRLEEGTGEAMPEPLFGWGFSIRSSGAWASNRYLATPWLASPHIQTTFLNFFGRPPAFSYRRHLFHASDGGTIALDWLLNTDVSGEGVYRNSSIAKDDTTPIMVVIPGLTSDSASAYLKHLAFNTAKQGWNVVVSNHRGLGGVSVTSDCFYNAGWTEDTRDVIDYLHREYANATLYAVGTSIGANILVFLGVGSSYFTVDDGLWWESAEEICLNDFFLLDMVKYLGEHGENVPVAGAVAICSPWDLLIGDRFISRRLVQKLYDRALCIGLQGYAQLHQPHYSRLADWEGIRKSRSIRDFDNYATCLVGKFEVALSLSLSLSLSCKLLTITSYLVKTVDTYYRRCSSSSYVGNVSVPLLCVSALDDPLCTAEAIPWDECRANKNIVLATTKHGGHLAFFEGIKGSGLWWVRAAYEFLSILHCSSFLHIQKKTQSTASHSSLESSIDQGPYINLTGGMVAAMGNELVTNDVVEIEHLPKVQKSHDIVTEEIVLDSKEGEVSIRANPNFRNTVPGTSKQPEGAKGRNSVESTNPIRRCLNQLFQQNRISMWLLGYIAIVSSWPLVGAALHFVFKKKLRSVLPGNKA</sequence>